<feature type="non-terminal residue" evidence="1">
    <location>
        <position position="1"/>
    </location>
</feature>
<feature type="non-terminal residue" evidence="1">
    <location>
        <position position="70"/>
    </location>
</feature>
<reference evidence="1 2" key="1">
    <citation type="submission" date="2024-04" db="EMBL/GenBank/DDBJ databases">
        <authorList>
            <consortium name="Genoscope - CEA"/>
            <person name="William W."/>
        </authorList>
    </citation>
    <scope>NUCLEOTIDE SEQUENCE [LARGE SCALE GENOMIC DNA]</scope>
</reference>
<sequence length="70" mass="8110">LEDAIYPFLVLSPLDPKMDETFIRDHMQFIKCLQTDVVFDFDPAGSSNGIYHYYDKTQGEVMTVLTLDNF</sequence>
<accession>A0AAV2HH12</accession>
<dbReference type="EMBL" id="CAXITT010000136">
    <property type="protein sequence ID" value="CAL1533165.1"/>
    <property type="molecule type" value="Genomic_DNA"/>
</dbReference>
<dbReference type="Proteomes" id="UP001497497">
    <property type="component" value="Unassembled WGS sequence"/>
</dbReference>
<gene>
    <name evidence="1" type="ORF">GSLYS_00007183001</name>
</gene>
<evidence type="ECO:0000313" key="2">
    <source>
        <dbReference type="Proteomes" id="UP001497497"/>
    </source>
</evidence>
<dbReference type="AlphaFoldDB" id="A0AAV2HH12"/>
<organism evidence="1 2">
    <name type="scientific">Lymnaea stagnalis</name>
    <name type="common">Great pond snail</name>
    <name type="synonym">Helix stagnalis</name>
    <dbReference type="NCBI Taxonomy" id="6523"/>
    <lineage>
        <taxon>Eukaryota</taxon>
        <taxon>Metazoa</taxon>
        <taxon>Spiralia</taxon>
        <taxon>Lophotrochozoa</taxon>
        <taxon>Mollusca</taxon>
        <taxon>Gastropoda</taxon>
        <taxon>Heterobranchia</taxon>
        <taxon>Euthyneura</taxon>
        <taxon>Panpulmonata</taxon>
        <taxon>Hygrophila</taxon>
        <taxon>Lymnaeoidea</taxon>
        <taxon>Lymnaeidae</taxon>
        <taxon>Lymnaea</taxon>
    </lineage>
</organism>
<comment type="caution">
    <text evidence="1">The sequence shown here is derived from an EMBL/GenBank/DDBJ whole genome shotgun (WGS) entry which is preliminary data.</text>
</comment>
<keyword evidence="2" id="KW-1185">Reference proteome</keyword>
<proteinExistence type="predicted"/>
<name>A0AAV2HH12_LYMST</name>
<evidence type="ECO:0000313" key="1">
    <source>
        <dbReference type="EMBL" id="CAL1533165.1"/>
    </source>
</evidence>
<protein>
    <submittedName>
        <fullName evidence="1">Uncharacterized protein</fullName>
    </submittedName>
</protein>